<sequence>MDATRIFVNPDMEETSILIEGLAIVGNLPTPLITLIGPRPRPSFEEDFLGSNFKKSIDEIGSLSDDGVFVVCAVITSLADGEGWWYGACLCHRAVAFDTGVLYCKGCDKHVFVCSPRYRVKVNVSDGSTCASFVMYDDDIQYLIEKQCSTLFYEYEVNSVYVSSFPVDVAKELEILETSEDLKFVEELLLNAHNDIVDEERICDAIADGSPFVSIDYD</sequence>
<proteinExistence type="predicted"/>
<name>A0A2Z6P3Z3_TRISU</name>
<dbReference type="InterPro" id="IPR012340">
    <property type="entry name" value="NA-bd_OB-fold"/>
</dbReference>
<dbReference type="OrthoDB" id="1431587at2759"/>
<keyword evidence="3" id="KW-1185">Reference proteome</keyword>
<dbReference type="AlphaFoldDB" id="A0A2Z6P3Z3"/>
<feature type="domain" description="Replication factor A C-terminal" evidence="1">
    <location>
        <begin position="70"/>
        <end position="152"/>
    </location>
</feature>
<dbReference type="InterPro" id="IPR013955">
    <property type="entry name" value="Rep_factor-A_C"/>
</dbReference>
<dbReference type="EMBL" id="DF974785">
    <property type="protein sequence ID" value="GAU50496.1"/>
    <property type="molecule type" value="Genomic_DNA"/>
</dbReference>
<accession>A0A2Z6P3Z3</accession>
<reference evidence="3" key="1">
    <citation type="journal article" date="2017" name="Front. Plant Sci.">
        <title>Climate Clever Clovers: New Paradigm to Reduce the Environmental Footprint of Ruminants by Breeding Low Methanogenic Forages Utilizing Haplotype Variation.</title>
        <authorList>
            <person name="Kaur P."/>
            <person name="Appels R."/>
            <person name="Bayer P.E."/>
            <person name="Keeble-Gagnere G."/>
            <person name="Wang J."/>
            <person name="Hirakawa H."/>
            <person name="Shirasawa K."/>
            <person name="Vercoe P."/>
            <person name="Stefanova K."/>
            <person name="Durmic Z."/>
            <person name="Nichols P."/>
            <person name="Revell C."/>
            <person name="Isobe S.N."/>
            <person name="Edwards D."/>
            <person name="Erskine W."/>
        </authorList>
    </citation>
    <scope>NUCLEOTIDE SEQUENCE [LARGE SCALE GENOMIC DNA]</scope>
    <source>
        <strain evidence="3">cv. Daliak</strain>
    </source>
</reference>
<gene>
    <name evidence="2" type="ORF">TSUD_242390</name>
</gene>
<evidence type="ECO:0000313" key="2">
    <source>
        <dbReference type="EMBL" id="GAU50496.1"/>
    </source>
</evidence>
<dbReference type="Pfam" id="PF08646">
    <property type="entry name" value="Rep_fac-A_C"/>
    <property type="match status" value="1"/>
</dbReference>
<protein>
    <recommendedName>
        <fullName evidence="1">Replication factor A C-terminal domain-containing protein</fullName>
    </recommendedName>
</protein>
<dbReference type="Gene3D" id="2.40.50.140">
    <property type="entry name" value="Nucleic acid-binding proteins"/>
    <property type="match status" value="1"/>
</dbReference>
<evidence type="ECO:0000259" key="1">
    <source>
        <dbReference type="Pfam" id="PF08646"/>
    </source>
</evidence>
<dbReference type="Proteomes" id="UP000242715">
    <property type="component" value="Unassembled WGS sequence"/>
</dbReference>
<dbReference type="SUPFAM" id="SSF50249">
    <property type="entry name" value="Nucleic acid-binding proteins"/>
    <property type="match status" value="1"/>
</dbReference>
<evidence type="ECO:0000313" key="3">
    <source>
        <dbReference type="Proteomes" id="UP000242715"/>
    </source>
</evidence>
<organism evidence="2 3">
    <name type="scientific">Trifolium subterraneum</name>
    <name type="common">Subterranean clover</name>
    <dbReference type="NCBI Taxonomy" id="3900"/>
    <lineage>
        <taxon>Eukaryota</taxon>
        <taxon>Viridiplantae</taxon>
        <taxon>Streptophyta</taxon>
        <taxon>Embryophyta</taxon>
        <taxon>Tracheophyta</taxon>
        <taxon>Spermatophyta</taxon>
        <taxon>Magnoliopsida</taxon>
        <taxon>eudicotyledons</taxon>
        <taxon>Gunneridae</taxon>
        <taxon>Pentapetalae</taxon>
        <taxon>rosids</taxon>
        <taxon>fabids</taxon>
        <taxon>Fabales</taxon>
        <taxon>Fabaceae</taxon>
        <taxon>Papilionoideae</taxon>
        <taxon>50 kb inversion clade</taxon>
        <taxon>NPAAA clade</taxon>
        <taxon>Hologalegina</taxon>
        <taxon>IRL clade</taxon>
        <taxon>Trifolieae</taxon>
        <taxon>Trifolium</taxon>
    </lineage>
</organism>